<proteinExistence type="predicted"/>
<evidence type="ECO:0000313" key="1">
    <source>
        <dbReference type="EMBL" id="MDS0898128.1"/>
    </source>
</evidence>
<dbReference type="EMBL" id="JAPKIY010000014">
    <property type="protein sequence ID" value="MDS0898128.1"/>
    <property type="molecule type" value="Genomic_DNA"/>
</dbReference>
<dbReference type="AlphaFoldDB" id="A0AAE4FBE2"/>
<name>A0AAE4FBE2_MORMO</name>
<dbReference type="Proteomes" id="UP001182247">
    <property type="component" value="Unassembled WGS sequence"/>
</dbReference>
<gene>
    <name evidence="1" type="ORF">OSC06_09115</name>
</gene>
<accession>A0AAE4FBE2</accession>
<comment type="caution">
    <text evidence="1">The sequence shown here is derived from an EMBL/GenBank/DDBJ whole genome shotgun (WGS) entry which is preliminary data.</text>
</comment>
<organism evidence="1 2">
    <name type="scientific">Morganella morganii</name>
    <name type="common">Proteus morganii</name>
    <dbReference type="NCBI Taxonomy" id="582"/>
    <lineage>
        <taxon>Bacteria</taxon>
        <taxon>Pseudomonadati</taxon>
        <taxon>Pseudomonadota</taxon>
        <taxon>Gammaproteobacteria</taxon>
        <taxon>Enterobacterales</taxon>
        <taxon>Morganellaceae</taxon>
        <taxon>Morganella</taxon>
    </lineage>
</organism>
<sequence>NVFSVLFINSVHLKRGIFVRFRDLRHEQALILKIMNKSGRANRSKTRFILNFHNKNNSLKKLFIYIKI</sequence>
<dbReference type="RefSeq" id="WP_310953267.1">
    <property type="nucleotide sequence ID" value="NZ_JAPKIY010000014.1"/>
</dbReference>
<feature type="non-terminal residue" evidence="1">
    <location>
        <position position="1"/>
    </location>
</feature>
<protein>
    <submittedName>
        <fullName evidence="1">Uncharacterized protein</fullName>
    </submittedName>
</protein>
<reference evidence="1" key="1">
    <citation type="submission" date="2023-02" db="EMBL/GenBank/DDBJ databases">
        <title>Detection, antimicrobial susceptibility and genomic characterization of NDM-producing species of Morganellaceae, Yersiniaceae, and Enterobacteriaceae other than Klebsiella.</title>
        <authorList>
            <person name="Camargo C.H."/>
            <person name="Sacchi C.T."/>
            <person name="Campos K.R."/>
        </authorList>
    </citation>
    <scope>NUCLEOTIDE SEQUENCE</scope>
    <source>
        <strain evidence="1">1189_21</strain>
    </source>
</reference>
<evidence type="ECO:0000313" key="2">
    <source>
        <dbReference type="Proteomes" id="UP001182247"/>
    </source>
</evidence>